<feature type="region of interest" description="Disordered" evidence="1">
    <location>
        <begin position="41"/>
        <end position="81"/>
    </location>
</feature>
<feature type="compositionally biased region" description="Low complexity" evidence="1">
    <location>
        <begin position="71"/>
        <end position="81"/>
    </location>
</feature>
<reference evidence="2 3" key="1">
    <citation type="journal article" date="2014" name="Genome Announc.">
        <title>Genome sequence of the basidiomycetous fungus Pseudozyma aphidis DSM70725, an efficient producer of biosurfactant mannosylerythritol lipids.</title>
        <authorList>
            <person name="Lorenz S."/>
            <person name="Guenther M."/>
            <person name="Grumaz C."/>
            <person name="Rupp S."/>
            <person name="Zibek S."/>
            <person name="Sohn K."/>
        </authorList>
    </citation>
    <scope>NUCLEOTIDE SEQUENCE [LARGE SCALE GENOMIC DNA]</scope>
    <source>
        <strain evidence="3">ATCC 32657 / CBS 517.83 / DSM 70725 / JCM 10318 / NBRC 10182 / NRRL Y-7954 / St-0401</strain>
    </source>
</reference>
<protein>
    <submittedName>
        <fullName evidence="2">Uncharacterized protein</fullName>
    </submittedName>
</protein>
<gene>
    <name evidence="2" type="ORF">PaG_04138</name>
</gene>
<organism evidence="2 3">
    <name type="scientific">Moesziomyces aphidis</name>
    <name type="common">Pseudozyma aphidis</name>
    <dbReference type="NCBI Taxonomy" id="84754"/>
    <lineage>
        <taxon>Eukaryota</taxon>
        <taxon>Fungi</taxon>
        <taxon>Dikarya</taxon>
        <taxon>Basidiomycota</taxon>
        <taxon>Ustilaginomycotina</taxon>
        <taxon>Ustilaginomycetes</taxon>
        <taxon>Ustilaginales</taxon>
        <taxon>Ustilaginaceae</taxon>
        <taxon>Moesziomyces</taxon>
    </lineage>
</organism>
<evidence type="ECO:0000313" key="3">
    <source>
        <dbReference type="Proteomes" id="UP000019462"/>
    </source>
</evidence>
<dbReference type="AlphaFoldDB" id="W3VJE5"/>
<dbReference type="HOGENOM" id="CLU_915649_0_0_1"/>
<proteinExistence type="predicted"/>
<evidence type="ECO:0000256" key="1">
    <source>
        <dbReference type="SAM" id="MobiDB-lite"/>
    </source>
</evidence>
<dbReference type="Proteomes" id="UP000019462">
    <property type="component" value="Unassembled WGS sequence"/>
</dbReference>
<accession>W3VJE5</accession>
<name>W3VJE5_MOEAP</name>
<comment type="caution">
    <text evidence="2">The sequence shown here is derived from an EMBL/GenBank/DDBJ whole genome shotgun (WGS) entry which is preliminary data.</text>
</comment>
<keyword evidence="3" id="KW-1185">Reference proteome</keyword>
<evidence type="ECO:0000313" key="2">
    <source>
        <dbReference type="EMBL" id="ETS61645.1"/>
    </source>
</evidence>
<sequence length="304" mass="33650">MYSGGMELEPTHARIRARAGTQWPLDTLAADRRRTSELARAALASPDQDELLLQSSEPSEPCRTEGPAPPSGGAADAPHGPLLIQSNERREPRQSALLPFRARASVVELPPPCQRRVELLLCTALRTLATVQLSCSHQRGISPIPRPCVDALFRPRRDRPHIIAVAIGFTSLASACFRLLRQLLLSASASASLHLSPSTICSCILLPAALSLSPFRSPLPRLALHHAASPRTALHRTTSLDRYRRCCRRPRRCSNRSTFAFAFHHHTDSLWQALRQSFPRSTSTTRRRFTCSFPFHARLAIDSA</sequence>
<dbReference type="EMBL" id="AWNI01000014">
    <property type="protein sequence ID" value="ETS61645.1"/>
    <property type="molecule type" value="Genomic_DNA"/>
</dbReference>